<dbReference type="Proteomes" id="UP000265618">
    <property type="component" value="Unassembled WGS sequence"/>
</dbReference>
<reference evidence="2 3" key="1">
    <citation type="journal article" date="2018" name="PLoS ONE">
        <title>The draft genome of Kipferlia bialata reveals reductive genome evolution in fornicate parasites.</title>
        <authorList>
            <person name="Tanifuji G."/>
            <person name="Takabayashi S."/>
            <person name="Kume K."/>
            <person name="Takagi M."/>
            <person name="Nakayama T."/>
            <person name="Kamikawa R."/>
            <person name="Inagaki Y."/>
            <person name="Hashimoto T."/>
        </authorList>
    </citation>
    <scope>NUCLEOTIDE SEQUENCE [LARGE SCALE GENOMIC DNA]</scope>
    <source>
        <strain evidence="2">NY0173</strain>
    </source>
</reference>
<dbReference type="AlphaFoldDB" id="A0A9K3D6K7"/>
<gene>
    <name evidence="2" type="ORF">KIPB_010455</name>
</gene>
<comment type="caution">
    <text evidence="2">The sequence shown here is derived from an EMBL/GenBank/DDBJ whole genome shotgun (WGS) entry which is preliminary data.</text>
</comment>
<keyword evidence="1" id="KW-0812">Transmembrane</keyword>
<evidence type="ECO:0000313" key="2">
    <source>
        <dbReference type="EMBL" id="GIQ88249.1"/>
    </source>
</evidence>
<keyword evidence="1" id="KW-0472">Membrane</keyword>
<keyword evidence="1" id="KW-1133">Transmembrane helix</keyword>
<dbReference type="EMBL" id="BDIP01003895">
    <property type="protein sequence ID" value="GIQ88249.1"/>
    <property type="molecule type" value="Genomic_DNA"/>
</dbReference>
<sequence>MPLHHITSVCLVILCVSCVCVCSARDDMALRRERAQAQAQADMHRALVAKGEGDTGGYTFNSEHVQITTLNYPPYAFCEEGDLNPRGFVSDLMAKINGKMGTNLDVVCVGTGWEDTITR</sequence>
<evidence type="ECO:0000313" key="3">
    <source>
        <dbReference type="Proteomes" id="UP000265618"/>
    </source>
</evidence>
<proteinExistence type="predicted"/>
<feature type="transmembrane region" description="Helical" evidence="1">
    <location>
        <begin position="6"/>
        <end position="24"/>
    </location>
</feature>
<accession>A0A9K3D6K7</accession>
<feature type="non-terminal residue" evidence="2">
    <location>
        <position position="1"/>
    </location>
</feature>
<organism evidence="2 3">
    <name type="scientific">Kipferlia bialata</name>
    <dbReference type="NCBI Taxonomy" id="797122"/>
    <lineage>
        <taxon>Eukaryota</taxon>
        <taxon>Metamonada</taxon>
        <taxon>Carpediemonas-like organisms</taxon>
        <taxon>Kipferlia</taxon>
    </lineage>
</organism>
<keyword evidence="3" id="KW-1185">Reference proteome</keyword>
<name>A0A9K3D6K7_9EUKA</name>
<protein>
    <submittedName>
        <fullName evidence="2">Uncharacterized protein</fullName>
    </submittedName>
</protein>
<evidence type="ECO:0000256" key="1">
    <source>
        <dbReference type="SAM" id="Phobius"/>
    </source>
</evidence>